<dbReference type="PROSITE" id="PS50041">
    <property type="entry name" value="C_TYPE_LECTIN_2"/>
    <property type="match status" value="1"/>
</dbReference>
<dbReference type="SUPFAM" id="SSF49854">
    <property type="entry name" value="Spermadhesin, CUB domain"/>
    <property type="match status" value="1"/>
</dbReference>
<dbReference type="WBParaSite" id="Pan_g3495.t1">
    <property type="protein sequence ID" value="Pan_g3495.t1"/>
    <property type="gene ID" value="Pan_g3495"/>
</dbReference>
<organism evidence="5 6">
    <name type="scientific">Panagrellus redivivus</name>
    <name type="common">Microworm</name>
    <dbReference type="NCBI Taxonomy" id="6233"/>
    <lineage>
        <taxon>Eukaryota</taxon>
        <taxon>Metazoa</taxon>
        <taxon>Ecdysozoa</taxon>
        <taxon>Nematoda</taxon>
        <taxon>Chromadorea</taxon>
        <taxon>Rhabditida</taxon>
        <taxon>Tylenchina</taxon>
        <taxon>Panagrolaimomorpha</taxon>
        <taxon>Panagrolaimoidea</taxon>
        <taxon>Panagrolaimidae</taxon>
        <taxon>Panagrellus</taxon>
    </lineage>
</organism>
<dbReference type="CDD" id="cd00041">
    <property type="entry name" value="CUB"/>
    <property type="match status" value="1"/>
</dbReference>
<dbReference type="InterPro" id="IPR035914">
    <property type="entry name" value="Sperma_CUB_dom_sf"/>
</dbReference>
<evidence type="ECO:0000259" key="3">
    <source>
        <dbReference type="PROSITE" id="PS01180"/>
    </source>
</evidence>
<protein>
    <submittedName>
        <fullName evidence="6">C-type lectin domain-containing protein</fullName>
    </submittedName>
</protein>
<dbReference type="AlphaFoldDB" id="A0A7E4VUR4"/>
<evidence type="ECO:0000313" key="5">
    <source>
        <dbReference type="Proteomes" id="UP000492821"/>
    </source>
</evidence>
<dbReference type="InterPro" id="IPR016186">
    <property type="entry name" value="C-type_lectin-like/link_sf"/>
</dbReference>
<dbReference type="InterPro" id="IPR000859">
    <property type="entry name" value="CUB_dom"/>
</dbReference>
<dbReference type="InterPro" id="IPR050976">
    <property type="entry name" value="Snaclec"/>
</dbReference>
<keyword evidence="1" id="KW-1015">Disulfide bond</keyword>
<dbReference type="Pfam" id="PF00431">
    <property type="entry name" value="CUB"/>
    <property type="match status" value="1"/>
</dbReference>
<name>A0A7E4VUR4_PANRE</name>
<comment type="caution">
    <text evidence="2">Lacks conserved residue(s) required for the propagation of feature annotation.</text>
</comment>
<proteinExistence type="predicted"/>
<reference evidence="5" key="1">
    <citation type="journal article" date="2013" name="Genetics">
        <title>The draft genome and transcriptome of Panagrellus redivivus are shaped by the harsh demands of a free-living lifestyle.</title>
        <authorList>
            <person name="Srinivasan J."/>
            <person name="Dillman A.R."/>
            <person name="Macchietto M.G."/>
            <person name="Heikkinen L."/>
            <person name="Lakso M."/>
            <person name="Fracchia K.M."/>
            <person name="Antoshechkin I."/>
            <person name="Mortazavi A."/>
            <person name="Wong G."/>
            <person name="Sternberg P.W."/>
        </authorList>
    </citation>
    <scope>NUCLEOTIDE SEQUENCE [LARGE SCALE GENOMIC DNA]</scope>
    <source>
        <strain evidence="5">MT8872</strain>
    </source>
</reference>
<dbReference type="Pfam" id="PF00059">
    <property type="entry name" value="Lectin_C"/>
    <property type="match status" value="1"/>
</dbReference>
<accession>A0A7E4VUR4</accession>
<dbReference type="PANTHER" id="PTHR22991">
    <property type="entry name" value="PROTEIN CBG13490"/>
    <property type="match status" value="1"/>
</dbReference>
<evidence type="ECO:0000313" key="6">
    <source>
        <dbReference type="WBParaSite" id="Pan_g3495.t1"/>
    </source>
</evidence>
<dbReference type="SMART" id="SM00042">
    <property type="entry name" value="CUB"/>
    <property type="match status" value="1"/>
</dbReference>
<evidence type="ECO:0000259" key="4">
    <source>
        <dbReference type="PROSITE" id="PS50041"/>
    </source>
</evidence>
<reference evidence="6" key="2">
    <citation type="submission" date="2020-10" db="UniProtKB">
        <authorList>
            <consortium name="WormBaseParasite"/>
        </authorList>
    </citation>
    <scope>IDENTIFICATION</scope>
</reference>
<feature type="domain" description="CUB" evidence="3">
    <location>
        <begin position="95"/>
        <end position="212"/>
    </location>
</feature>
<dbReference type="Proteomes" id="UP000492821">
    <property type="component" value="Unassembled WGS sequence"/>
</dbReference>
<evidence type="ECO:0000256" key="1">
    <source>
        <dbReference type="ARBA" id="ARBA00023157"/>
    </source>
</evidence>
<dbReference type="Gene3D" id="2.60.120.290">
    <property type="entry name" value="Spermadhesin, CUB domain"/>
    <property type="match status" value="1"/>
</dbReference>
<evidence type="ECO:0000256" key="2">
    <source>
        <dbReference type="PROSITE-ProRule" id="PRU00059"/>
    </source>
</evidence>
<feature type="domain" description="C-type lectin" evidence="4">
    <location>
        <begin position="1"/>
        <end position="96"/>
    </location>
</feature>
<dbReference type="PROSITE" id="PS01180">
    <property type="entry name" value="CUB"/>
    <property type="match status" value="1"/>
</dbReference>
<dbReference type="InterPro" id="IPR001304">
    <property type="entry name" value="C-type_lectin-like"/>
</dbReference>
<dbReference type="InterPro" id="IPR016187">
    <property type="entry name" value="CTDL_fold"/>
</dbReference>
<dbReference type="Gene3D" id="3.10.100.10">
    <property type="entry name" value="Mannose-Binding Protein A, subunit A"/>
    <property type="match status" value="1"/>
</dbReference>
<dbReference type="PANTHER" id="PTHR22991:SF42">
    <property type="entry name" value="C-TYPE LECTIN DOMAIN-CONTAINING PROTEIN"/>
    <property type="match status" value="1"/>
</dbReference>
<dbReference type="SUPFAM" id="SSF56436">
    <property type="entry name" value="C-type lectin-like"/>
    <property type="match status" value="1"/>
</dbReference>
<keyword evidence="5" id="KW-1185">Reference proteome</keyword>
<sequence length="336" mass="37897">MYVVHTCQVYLIDSFIAYIEQQSFEDTFPLWIGLETYIFEPHYRWQDKSLANYTHFVNGTAPSNTTGSSCFAWLKTVANDGWIVVDCQNPLPFICKRHVPHGNNVYLNGSGGIITSPKYPIPYEPAVTSNYYINVDVQTVVDLTFIYLKIDSESLIYVYDGWDANSTIIETITSTYRPNMIESSSNQVRVEFVASGSGGGKYFGWKASINAVVPITSSGAFSSTNYPETSNNETIEQYIRVAPDYGIIFYVWDYQSENGSAQLQITSKNGSGVYDFINWTAGNYTNLTYRLDNGNAKFMWSAENHSLYQKRVNITWIADPGLLKNSPPKNYGFPSV</sequence>
<dbReference type="CDD" id="cd00037">
    <property type="entry name" value="CLECT"/>
    <property type="match status" value="1"/>
</dbReference>